<comment type="caution">
    <text evidence="1">The sequence shown here is derived from an EMBL/GenBank/DDBJ whole genome shotgun (WGS) entry which is preliminary data.</text>
</comment>
<dbReference type="AlphaFoldDB" id="A0A8H6U3N8"/>
<organism evidence="1 2">
    <name type="scientific">Mycena venus</name>
    <dbReference type="NCBI Taxonomy" id="2733690"/>
    <lineage>
        <taxon>Eukaryota</taxon>
        <taxon>Fungi</taxon>
        <taxon>Dikarya</taxon>
        <taxon>Basidiomycota</taxon>
        <taxon>Agaricomycotina</taxon>
        <taxon>Agaricomycetes</taxon>
        <taxon>Agaricomycetidae</taxon>
        <taxon>Agaricales</taxon>
        <taxon>Marasmiineae</taxon>
        <taxon>Mycenaceae</taxon>
        <taxon>Mycena</taxon>
    </lineage>
</organism>
<reference evidence="1" key="1">
    <citation type="submission" date="2020-05" db="EMBL/GenBank/DDBJ databases">
        <title>Mycena genomes resolve the evolution of fungal bioluminescence.</title>
        <authorList>
            <person name="Tsai I.J."/>
        </authorList>
    </citation>
    <scope>NUCLEOTIDE SEQUENCE</scope>
    <source>
        <strain evidence="1">CCC161011</strain>
    </source>
</reference>
<evidence type="ECO:0000313" key="1">
    <source>
        <dbReference type="EMBL" id="KAF7328207.1"/>
    </source>
</evidence>
<accession>A0A8H6U3N8</accession>
<keyword evidence="2" id="KW-1185">Reference proteome</keyword>
<dbReference type="Proteomes" id="UP000620124">
    <property type="component" value="Unassembled WGS sequence"/>
</dbReference>
<dbReference type="EMBL" id="JACAZI010000037">
    <property type="protein sequence ID" value="KAF7328207.1"/>
    <property type="molecule type" value="Genomic_DNA"/>
</dbReference>
<gene>
    <name evidence="1" type="ORF">MVEN_02560400</name>
</gene>
<name>A0A8H6U3N8_9AGAR</name>
<evidence type="ECO:0000313" key="2">
    <source>
        <dbReference type="Proteomes" id="UP000620124"/>
    </source>
</evidence>
<dbReference type="OrthoDB" id="3011021at2759"/>
<sequence>MDVVIWVCTYEVGERILAEAAIHNRFIADGTLRVVRACLGVRCMVRHCEFFPLAKIGGLRAMDLKIHEVLARLCQSSVIRNFLPPPSGFEDLHRELRRQLMRR</sequence>
<protein>
    <submittedName>
        <fullName evidence="1">Uncharacterized protein</fullName>
    </submittedName>
</protein>
<proteinExistence type="predicted"/>